<feature type="domain" description="Essential protein Yae1 N-terminal" evidence="6">
    <location>
        <begin position="69"/>
        <end position="106"/>
    </location>
</feature>
<name>A0A565BP77_9BRAS</name>
<dbReference type="Pfam" id="PF09811">
    <property type="entry name" value="Yae1_N"/>
    <property type="match status" value="1"/>
</dbReference>
<dbReference type="OrthoDB" id="20086at2759"/>
<dbReference type="EMBL" id="CABITT030000004">
    <property type="protein sequence ID" value="VVB02710.1"/>
    <property type="molecule type" value="Genomic_DNA"/>
</dbReference>
<evidence type="ECO:0000256" key="1">
    <source>
        <dbReference type="ARBA" id="ARBA00004123"/>
    </source>
</evidence>
<keyword evidence="4" id="KW-0539">Nucleus</keyword>
<organism evidence="7 8">
    <name type="scientific">Arabis nemorensis</name>
    <dbReference type="NCBI Taxonomy" id="586526"/>
    <lineage>
        <taxon>Eukaryota</taxon>
        <taxon>Viridiplantae</taxon>
        <taxon>Streptophyta</taxon>
        <taxon>Embryophyta</taxon>
        <taxon>Tracheophyta</taxon>
        <taxon>Spermatophyta</taxon>
        <taxon>Magnoliopsida</taxon>
        <taxon>eudicotyledons</taxon>
        <taxon>Gunneridae</taxon>
        <taxon>Pentapetalae</taxon>
        <taxon>rosids</taxon>
        <taxon>malvids</taxon>
        <taxon>Brassicales</taxon>
        <taxon>Brassicaceae</taxon>
        <taxon>Arabideae</taxon>
        <taxon>Arabis</taxon>
    </lineage>
</organism>
<comment type="caution">
    <text evidence="7">The sequence shown here is derived from an EMBL/GenBank/DDBJ whole genome shotgun (WGS) entry which is preliminary data.</text>
</comment>
<protein>
    <recommendedName>
        <fullName evidence="6">Essential protein Yae1 N-terminal domain-containing protein</fullName>
    </recommendedName>
</protein>
<evidence type="ECO:0000259" key="6">
    <source>
        <dbReference type="Pfam" id="PF09811"/>
    </source>
</evidence>
<keyword evidence="3" id="KW-0963">Cytoplasm</keyword>
<dbReference type="GO" id="GO:0005634">
    <property type="term" value="C:nucleus"/>
    <property type="evidence" value="ECO:0007669"/>
    <property type="project" value="UniProtKB-SubCell"/>
</dbReference>
<proteinExistence type="predicted"/>
<sequence length="197" mass="22205">MDPPQEVKLNLASELYGQSLHLSKPGNDDQAPEDLDEYFYGDPDDQEPSDARLLDREWECRQKKYNESGYRDGIIAGKEAASQEGYNIGYKESVLDGYKFGIVRGVSSALAFLPDDLREKLSDEQETRDKFQELHNSVYALSTKDAMKLFYETLTSNQGEEKSGEEEPRSGSDLGSYVTELSSLLVKSPKIEVKLDK</sequence>
<evidence type="ECO:0000313" key="8">
    <source>
        <dbReference type="Proteomes" id="UP000489600"/>
    </source>
</evidence>
<dbReference type="GO" id="GO:0005737">
    <property type="term" value="C:cytoplasm"/>
    <property type="evidence" value="ECO:0007669"/>
    <property type="project" value="UniProtKB-SubCell"/>
</dbReference>
<gene>
    <name evidence="7" type="ORF">ANE_LOCUS13154</name>
</gene>
<reference evidence="7" key="1">
    <citation type="submission" date="2019-07" db="EMBL/GenBank/DDBJ databases">
        <authorList>
            <person name="Dittberner H."/>
        </authorList>
    </citation>
    <scope>NUCLEOTIDE SEQUENCE [LARGE SCALE GENOMIC DNA]</scope>
</reference>
<comment type="subcellular location">
    <subcellularLocation>
        <location evidence="2">Cytoplasm</location>
    </subcellularLocation>
    <subcellularLocation>
        <location evidence="1">Nucleus</location>
    </subcellularLocation>
</comment>
<feature type="compositionally biased region" description="Acidic residues" evidence="5">
    <location>
        <begin position="30"/>
        <end position="48"/>
    </location>
</feature>
<dbReference type="InterPro" id="IPR019191">
    <property type="entry name" value="Essential_protein_Yae1_N"/>
</dbReference>
<feature type="region of interest" description="Disordered" evidence="5">
    <location>
        <begin position="155"/>
        <end position="175"/>
    </location>
</feature>
<dbReference type="AlphaFoldDB" id="A0A565BP77"/>
<dbReference type="Proteomes" id="UP000489600">
    <property type="component" value="Unassembled WGS sequence"/>
</dbReference>
<feature type="compositionally biased region" description="Basic and acidic residues" evidence="5">
    <location>
        <begin position="159"/>
        <end position="170"/>
    </location>
</feature>
<keyword evidence="8" id="KW-1185">Reference proteome</keyword>
<dbReference type="PANTHER" id="PTHR18829:SF0">
    <property type="entry name" value="PROTEIN YAE1 HOMOLOG"/>
    <property type="match status" value="1"/>
</dbReference>
<evidence type="ECO:0000256" key="5">
    <source>
        <dbReference type="SAM" id="MobiDB-lite"/>
    </source>
</evidence>
<dbReference type="PANTHER" id="PTHR18829">
    <property type="entry name" value="PROTEIN YAE1 HOMOLOG"/>
    <property type="match status" value="1"/>
</dbReference>
<accession>A0A565BP77</accession>
<evidence type="ECO:0000256" key="3">
    <source>
        <dbReference type="ARBA" id="ARBA00022490"/>
    </source>
</evidence>
<dbReference type="InterPro" id="IPR038881">
    <property type="entry name" value="Yae1-like"/>
</dbReference>
<evidence type="ECO:0000313" key="7">
    <source>
        <dbReference type="EMBL" id="VVB02710.1"/>
    </source>
</evidence>
<evidence type="ECO:0000256" key="2">
    <source>
        <dbReference type="ARBA" id="ARBA00004496"/>
    </source>
</evidence>
<evidence type="ECO:0000256" key="4">
    <source>
        <dbReference type="ARBA" id="ARBA00023242"/>
    </source>
</evidence>
<feature type="region of interest" description="Disordered" evidence="5">
    <location>
        <begin position="19"/>
        <end position="50"/>
    </location>
</feature>